<dbReference type="InterPro" id="IPR004113">
    <property type="entry name" value="FAD-bd_oxidored_4_C"/>
</dbReference>
<proteinExistence type="predicted"/>
<evidence type="ECO:0000259" key="5">
    <source>
        <dbReference type="PROSITE" id="PS51387"/>
    </source>
</evidence>
<reference evidence="6 7" key="1">
    <citation type="submission" date="2021-05" db="EMBL/GenBank/DDBJ databases">
        <title>Genetic and Functional Diversity in Clade A Lucinid endosymbionts from the Bahamas.</title>
        <authorList>
            <person name="Giani N.M."/>
            <person name="Engel A.S."/>
            <person name="Campbell B.J."/>
        </authorList>
    </citation>
    <scope>NUCLEOTIDE SEQUENCE [LARGE SCALE GENOMIC DNA]</scope>
    <source>
        <strain evidence="6">LUC16012Gg_MoonRockCtena</strain>
    </source>
</reference>
<dbReference type="Gene3D" id="3.30.465.10">
    <property type="match status" value="1"/>
</dbReference>
<evidence type="ECO:0000313" key="6">
    <source>
        <dbReference type="EMBL" id="MBT2988771.1"/>
    </source>
</evidence>
<dbReference type="Gene3D" id="3.30.43.10">
    <property type="entry name" value="Uridine Diphospho-n-acetylenolpyruvylglucosamine Reductase, domain 2"/>
    <property type="match status" value="1"/>
</dbReference>
<dbReference type="PROSITE" id="PS51387">
    <property type="entry name" value="FAD_PCMH"/>
    <property type="match status" value="1"/>
</dbReference>
<dbReference type="GO" id="GO:0071949">
    <property type="term" value="F:FAD binding"/>
    <property type="evidence" value="ECO:0007669"/>
    <property type="project" value="InterPro"/>
</dbReference>
<dbReference type="PANTHER" id="PTHR42934">
    <property type="entry name" value="GLYCOLATE OXIDASE SUBUNIT GLCD"/>
    <property type="match status" value="1"/>
</dbReference>
<comment type="caution">
    <text evidence="6">The sequence shown here is derived from an EMBL/GenBank/DDBJ whole genome shotgun (WGS) entry which is preliminary data.</text>
</comment>
<dbReference type="EMBL" id="JAHHGM010000005">
    <property type="protein sequence ID" value="MBT2988771.1"/>
    <property type="molecule type" value="Genomic_DNA"/>
</dbReference>
<keyword evidence="2" id="KW-0285">Flavoprotein</keyword>
<evidence type="ECO:0000256" key="1">
    <source>
        <dbReference type="ARBA" id="ARBA00001974"/>
    </source>
</evidence>
<keyword evidence="4" id="KW-0560">Oxidoreductase</keyword>
<dbReference type="InterPro" id="IPR051914">
    <property type="entry name" value="FAD-linked_OxidoTrans_Type4"/>
</dbReference>
<dbReference type="InterPro" id="IPR036318">
    <property type="entry name" value="FAD-bd_PCMH-like_sf"/>
</dbReference>
<evidence type="ECO:0000256" key="4">
    <source>
        <dbReference type="ARBA" id="ARBA00023002"/>
    </source>
</evidence>
<dbReference type="Pfam" id="PF01565">
    <property type="entry name" value="FAD_binding_4"/>
    <property type="match status" value="1"/>
</dbReference>
<keyword evidence="3" id="KW-0274">FAD</keyword>
<organism evidence="6 7">
    <name type="scientific">Candidatus Thiodiazotropha taylori</name>
    <dbReference type="NCBI Taxonomy" id="2792791"/>
    <lineage>
        <taxon>Bacteria</taxon>
        <taxon>Pseudomonadati</taxon>
        <taxon>Pseudomonadota</taxon>
        <taxon>Gammaproteobacteria</taxon>
        <taxon>Chromatiales</taxon>
        <taxon>Sedimenticolaceae</taxon>
        <taxon>Candidatus Thiodiazotropha</taxon>
    </lineage>
</organism>
<dbReference type="InterPro" id="IPR016171">
    <property type="entry name" value="Vanillyl_alc_oxidase_C-sub2"/>
</dbReference>
<dbReference type="Gene3D" id="3.30.70.2740">
    <property type="match status" value="1"/>
</dbReference>
<dbReference type="SUPFAM" id="SSF55103">
    <property type="entry name" value="FAD-linked oxidases, C-terminal domain"/>
    <property type="match status" value="1"/>
</dbReference>
<sequence length="485" mass="52906">MHDRLTLAGEFRRMLPEECVIYREEELIPYECDGLSAYRKVPLIVLLPYTAEQVEEILRFCQQRQIPVVPRGSGTGLSGGALPHEQGVLLSLARLNQILEIDSENMQARVQPGVRNLAVSEAAKPHGLYYAPDPSSQIACSIGGNVAENAGGVHCLKYGLTLHNVLQLTLITIDGERLTLGSGSLDAPGLDLLTLITGSEGMLGIVVEVLVKLLPIPQRQQVVLAAFDDIESAGNAVAEIIAKGILPAGLEMMDNLSIRASEDFVHAGYPTEAAAILLCEVDGVDEEVSEEISRVREILQQSGATEVRAARDEQERARFWAGRKNAFPAVGRISPDYYCMDGTIPRHQLGRVLKMIGEMSKRYGLRCANVFHAGDGNLHPLILYDANNPGELEQAEAFGGEILELCVAVGGTITGEHGVGMEKINQMCAQFRDEELETFHGVKRVFDPLTLLNPGKAIPTLNRCAEFGAMHVHAGKLRFPELERF</sequence>
<gene>
    <name evidence="6" type="ORF">KME65_07370</name>
</gene>
<dbReference type="Proteomes" id="UP000770889">
    <property type="component" value="Unassembled WGS sequence"/>
</dbReference>
<dbReference type="InterPro" id="IPR016164">
    <property type="entry name" value="FAD-linked_Oxase-like_C"/>
</dbReference>
<dbReference type="GO" id="GO:0016491">
    <property type="term" value="F:oxidoreductase activity"/>
    <property type="evidence" value="ECO:0007669"/>
    <property type="project" value="UniProtKB-KW"/>
</dbReference>
<feature type="domain" description="FAD-binding PCMH-type" evidence="5">
    <location>
        <begin position="38"/>
        <end position="216"/>
    </location>
</feature>
<comment type="cofactor">
    <cofactor evidence="1">
        <name>FAD</name>
        <dbReference type="ChEBI" id="CHEBI:57692"/>
    </cofactor>
</comment>
<dbReference type="SUPFAM" id="SSF56176">
    <property type="entry name" value="FAD-binding/transporter-associated domain-like"/>
    <property type="match status" value="1"/>
</dbReference>
<dbReference type="AlphaFoldDB" id="A0A944QUR4"/>
<protein>
    <submittedName>
        <fullName evidence="6">FAD-binding protein</fullName>
    </submittedName>
</protein>
<dbReference type="Gene3D" id="1.10.45.10">
    <property type="entry name" value="Vanillyl-alcohol Oxidase, Chain A, domain 4"/>
    <property type="match status" value="1"/>
</dbReference>
<dbReference type="InterPro" id="IPR016166">
    <property type="entry name" value="FAD-bd_PCMH"/>
</dbReference>
<dbReference type="PANTHER" id="PTHR42934:SF1">
    <property type="entry name" value="GLYCOLATE OXIDASE SUBUNIT GLCD"/>
    <property type="match status" value="1"/>
</dbReference>
<dbReference type="InterPro" id="IPR016169">
    <property type="entry name" value="FAD-bd_PCMH_sub2"/>
</dbReference>
<evidence type="ECO:0000313" key="7">
    <source>
        <dbReference type="Proteomes" id="UP000770889"/>
    </source>
</evidence>
<name>A0A944QUR4_9GAMM</name>
<dbReference type="InterPro" id="IPR016167">
    <property type="entry name" value="FAD-bd_PCMH_sub1"/>
</dbReference>
<dbReference type="InterPro" id="IPR006094">
    <property type="entry name" value="Oxid_FAD_bind_N"/>
</dbReference>
<accession>A0A944QUR4</accession>
<evidence type="ECO:0000256" key="3">
    <source>
        <dbReference type="ARBA" id="ARBA00022827"/>
    </source>
</evidence>
<dbReference type="Pfam" id="PF02913">
    <property type="entry name" value="FAD-oxidase_C"/>
    <property type="match status" value="1"/>
</dbReference>
<evidence type="ECO:0000256" key="2">
    <source>
        <dbReference type="ARBA" id="ARBA00022630"/>
    </source>
</evidence>
<dbReference type="Gene3D" id="3.30.70.2190">
    <property type="match status" value="1"/>
</dbReference>